<organism evidence="2 3">
    <name type="scientific">Cellvibrio polysaccharolyticus</name>
    <dbReference type="NCBI Taxonomy" id="2082724"/>
    <lineage>
        <taxon>Bacteria</taxon>
        <taxon>Pseudomonadati</taxon>
        <taxon>Pseudomonadota</taxon>
        <taxon>Gammaproteobacteria</taxon>
        <taxon>Cellvibrionales</taxon>
        <taxon>Cellvibrionaceae</taxon>
        <taxon>Cellvibrio</taxon>
    </lineage>
</organism>
<evidence type="ECO:0000313" key="3">
    <source>
        <dbReference type="Proteomes" id="UP000652567"/>
    </source>
</evidence>
<evidence type="ECO:0000313" key="2">
    <source>
        <dbReference type="EMBL" id="MBE8717526.1"/>
    </source>
</evidence>
<dbReference type="InterPro" id="IPR014914">
    <property type="entry name" value="RES_dom"/>
</dbReference>
<dbReference type="AlphaFoldDB" id="A0A928V2D5"/>
<dbReference type="RefSeq" id="WP_193909426.1">
    <property type="nucleotide sequence ID" value="NZ_PRDL01000001.1"/>
</dbReference>
<sequence length="234" mass="25891">MVKVAEALPAIALETKECFRLVNTRFPPIALFDDVADAADFEALFALQALTNPRLQNEVGNLNRVAREEMPFGIRGCSYAVAPFTHVNPDGSRFSAGDFGVLYLADTADTAIKEVRHHQQLYWTAVEGLKYDRMLFRVLLCAFNAPALYDATTIAPDQPIYSATDYSASRILGSQLREQGYSGIQYHSVRNTGATCWGLFTPKVVTDIIPSALVEFVWQGDAMGEVNFLTQVKL</sequence>
<dbReference type="SMART" id="SM00953">
    <property type="entry name" value="RES"/>
    <property type="match status" value="1"/>
</dbReference>
<gene>
    <name evidence="2" type="ORF">C4F51_10020</name>
</gene>
<comment type="caution">
    <text evidence="2">The sequence shown here is derived from an EMBL/GenBank/DDBJ whole genome shotgun (WGS) entry which is preliminary data.</text>
</comment>
<accession>A0A928V2D5</accession>
<feature type="domain" description="RES" evidence="1">
    <location>
        <begin position="83"/>
        <end position="211"/>
    </location>
</feature>
<keyword evidence="3" id="KW-1185">Reference proteome</keyword>
<proteinExistence type="predicted"/>
<dbReference type="Pfam" id="PF08808">
    <property type="entry name" value="RES"/>
    <property type="match status" value="1"/>
</dbReference>
<evidence type="ECO:0000259" key="1">
    <source>
        <dbReference type="SMART" id="SM00953"/>
    </source>
</evidence>
<name>A0A928V2D5_9GAMM</name>
<reference evidence="2" key="1">
    <citation type="submission" date="2018-07" db="EMBL/GenBank/DDBJ databases">
        <title>Genome assembly of strain Ka43.</title>
        <authorList>
            <person name="Kukolya J."/>
            <person name="Nagy I."/>
            <person name="Horvath B."/>
            <person name="Toth A."/>
        </authorList>
    </citation>
    <scope>NUCLEOTIDE SEQUENCE</scope>
    <source>
        <strain evidence="2">KB43</strain>
    </source>
</reference>
<dbReference type="EMBL" id="PRDL01000001">
    <property type="protein sequence ID" value="MBE8717526.1"/>
    <property type="molecule type" value="Genomic_DNA"/>
</dbReference>
<dbReference type="Proteomes" id="UP000652567">
    <property type="component" value="Unassembled WGS sequence"/>
</dbReference>
<protein>
    <submittedName>
        <fullName evidence="2">RES domain-containing protein</fullName>
    </submittedName>
</protein>